<reference evidence="1" key="2">
    <citation type="submission" date="2021-08" db="EMBL/GenBank/DDBJ databases">
        <authorList>
            <person name="Tani A."/>
            <person name="Ola A."/>
            <person name="Ogura Y."/>
            <person name="Katsura K."/>
            <person name="Hayashi T."/>
        </authorList>
    </citation>
    <scope>NUCLEOTIDE SEQUENCE</scope>
    <source>
        <strain evidence="1">DSM 17168</strain>
    </source>
</reference>
<comment type="caution">
    <text evidence="1">The sequence shown here is derived from an EMBL/GenBank/DDBJ whole genome shotgun (WGS) entry which is preliminary data.</text>
</comment>
<dbReference type="EMBL" id="BPQQ01000072">
    <property type="protein sequence ID" value="GJE03323.1"/>
    <property type="molecule type" value="Genomic_DNA"/>
</dbReference>
<accession>A0ABQ4SN56</accession>
<evidence type="ECO:0000313" key="2">
    <source>
        <dbReference type="Proteomes" id="UP001055153"/>
    </source>
</evidence>
<name>A0ABQ4SN56_9HYPH</name>
<organism evidence="1 2">
    <name type="scientific">Methylobacterium isbiliense</name>
    <dbReference type="NCBI Taxonomy" id="315478"/>
    <lineage>
        <taxon>Bacteria</taxon>
        <taxon>Pseudomonadati</taxon>
        <taxon>Pseudomonadota</taxon>
        <taxon>Alphaproteobacteria</taxon>
        <taxon>Hyphomicrobiales</taxon>
        <taxon>Methylobacteriaceae</taxon>
        <taxon>Methylobacterium</taxon>
    </lineage>
</organism>
<protein>
    <submittedName>
        <fullName evidence="1">Uncharacterized protein</fullName>
    </submittedName>
</protein>
<reference evidence="1" key="1">
    <citation type="journal article" date="2021" name="Front. Microbiol.">
        <title>Comprehensive Comparative Genomics and Phenotyping of Methylobacterium Species.</title>
        <authorList>
            <person name="Alessa O."/>
            <person name="Ogura Y."/>
            <person name="Fujitani Y."/>
            <person name="Takami H."/>
            <person name="Hayashi T."/>
            <person name="Sahin N."/>
            <person name="Tani A."/>
        </authorList>
    </citation>
    <scope>NUCLEOTIDE SEQUENCE</scope>
    <source>
        <strain evidence="1">DSM 17168</strain>
    </source>
</reference>
<dbReference type="Proteomes" id="UP001055153">
    <property type="component" value="Unassembled WGS sequence"/>
</dbReference>
<dbReference type="RefSeq" id="WP_238240720.1">
    <property type="nucleotide sequence ID" value="NZ_BPQQ01000072.1"/>
</dbReference>
<evidence type="ECO:0000313" key="1">
    <source>
        <dbReference type="EMBL" id="GJE03323.1"/>
    </source>
</evidence>
<sequence length="113" mass="12061">MARPHDPHADALRAARRIVEDAGMRLVQAAHHNDPTAIADACHNLVVSIAQAIVDAEQAAAEQGQRREEAHAVAAGEVTAHWRSWPATLFGVPGRVALAVETKEATREAGPPR</sequence>
<gene>
    <name evidence="1" type="ORF">GMJLKIPL_5277</name>
</gene>
<proteinExistence type="predicted"/>
<keyword evidence="2" id="KW-1185">Reference proteome</keyword>